<protein>
    <submittedName>
        <fullName evidence="2">Uncharacterized protein</fullName>
    </submittedName>
</protein>
<name>A0A1H1RQE1_9ACTN</name>
<dbReference type="Proteomes" id="UP000199092">
    <property type="component" value="Chromosome I"/>
</dbReference>
<organism evidence="2 3">
    <name type="scientific">Friedmanniella luteola</name>
    <dbReference type="NCBI Taxonomy" id="546871"/>
    <lineage>
        <taxon>Bacteria</taxon>
        <taxon>Bacillati</taxon>
        <taxon>Actinomycetota</taxon>
        <taxon>Actinomycetes</taxon>
        <taxon>Propionibacteriales</taxon>
        <taxon>Nocardioidaceae</taxon>
        <taxon>Friedmanniella</taxon>
    </lineage>
</organism>
<reference evidence="2 3" key="1">
    <citation type="submission" date="2016-10" db="EMBL/GenBank/DDBJ databases">
        <authorList>
            <person name="de Groot N.N."/>
        </authorList>
    </citation>
    <scope>NUCLEOTIDE SEQUENCE [LARGE SCALE GENOMIC DNA]</scope>
    <source>
        <strain evidence="2 3">DSM 21741</strain>
    </source>
</reference>
<evidence type="ECO:0000256" key="1">
    <source>
        <dbReference type="SAM" id="MobiDB-lite"/>
    </source>
</evidence>
<evidence type="ECO:0000313" key="2">
    <source>
        <dbReference type="EMBL" id="SDS37955.1"/>
    </source>
</evidence>
<dbReference type="EMBL" id="LT629749">
    <property type="protein sequence ID" value="SDS37955.1"/>
    <property type="molecule type" value="Genomic_DNA"/>
</dbReference>
<feature type="region of interest" description="Disordered" evidence="1">
    <location>
        <begin position="1"/>
        <end position="49"/>
    </location>
</feature>
<dbReference type="RefSeq" id="WP_157720351.1">
    <property type="nucleotide sequence ID" value="NZ_LT629749.1"/>
</dbReference>
<feature type="compositionally biased region" description="Low complexity" evidence="1">
    <location>
        <begin position="34"/>
        <end position="49"/>
    </location>
</feature>
<feature type="region of interest" description="Disordered" evidence="1">
    <location>
        <begin position="136"/>
        <end position="160"/>
    </location>
</feature>
<evidence type="ECO:0000313" key="3">
    <source>
        <dbReference type="Proteomes" id="UP000199092"/>
    </source>
</evidence>
<feature type="compositionally biased region" description="Polar residues" evidence="1">
    <location>
        <begin position="1"/>
        <end position="11"/>
    </location>
</feature>
<sequence>MTIDRQPQLSALQLAKSLHPSAAGRSRQDAQDEAGSSGHAPAGSAGPDPGVLAVLWGEDVCRARLRSAGQGWLSGPSLPGRLPVVVASLEGDALVLVGRVAPDGGGTGLRSTAQLEVGGVSAGRRWVVRSSGLLQRALPDRPRRPAGHGEGSASRDAHPSETARLTVLVFTIRSVRGFATARRPAPARSPGARSDGPAEEGR</sequence>
<feature type="region of interest" description="Disordered" evidence="1">
    <location>
        <begin position="179"/>
        <end position="202"/>
    </location>
</feature>
<feature type="compositionally biased region" description="Low complexity" evidence="1">
    <location>
        <begin position="179"/>
        <end position="194"/>
    </location>
</feature>
<accession>A0A1H1RQE1</accession>
<gene>
    <name evidence="2" type="ORF">SAMN04488543_1622</name>
</gene>
<dbReference type="AlphaFoldDB" id="A0A1H1RQE1"/>
<keyword evidence="3" id="KW-1185">Reference proteome</keyword>
<proteinExistence type="predicted"/>